<evidence type="ECO:0000313" key="3">
    <source>
        <dbReference type="EMBL" id="OCS87591.1"/>
    </source>
</evidence>
<keyword evidence="2" id="KW-0732">Signal</keyword>
<proteinExistence type="inferred from homology"/>
<keyword evidence="4" id="KW-1185">Reference proteome</keyword>
<sequence>MKTFLFTVLFCLFGFLVAVQYNTVHTPQEVRDTRETWEIRQALAEEREQHSAYLEQIEQQTALLTQYKRATTDETTQVLTDTVTQLEQVAGLTPYNGPGITVHIAPAEEAVALGLEASHIPVTTLQRFVNDMYRYGARSIDIAGERLIATSAIRTIGDVTTVNSRAIQKPPLTIHIATTTLEAAETLRQRLVVSTAVESLYIDNLTVQIDAPSQNTTLAPYVGDRN</sequence>
<dbReference type="PANTHER" id="PTHR37313">
    <property type="entry name" value="UPF0749 PROTEIN RV1825"/>
    <property type="match status" value="1"/>
</dbReference>
<comment type="caution">
    <text evidence="3">The sequence shown here is derived from an EMBL/GenBank/DDBJ whole genome shotgun (WGS) entry which is preliminary data.</text>
</comment>
<dbReference type="STRING" id="33978.A6M13_09805"/>
<feature type="signal peptide" evidence="2">
    <location>
        <begin position="1"/>
        <end position="20"/>
    </location>
</feature>
<evidence type="ECO:0000256" key="1">
    <source>
        <dbReference type="ARBA" id="ARBA00009108"/>
    </source>
</evidence>
<dbReference type="RefSeq" id="WP_066543241.1">
    <property type="nucleotide sequence ID" value="NZ_MASJ01000003.1"/>
</dbReference>
<dbReference type="AlphaFoldDB" id="A0A1C0YKC0"/>
<dbReference type="InterPro" id="IPR010273">
    <property type="entry name" value="DUF881"/>
</dbReference>
<evidence type="ECO:0000256" key="2">
    <source>
        <dbReference type="SAM" id="SignalP"/>
    </source>
</evidence>
<accession>A0A1C0YKC0</accession>
<dbReference type="PANTHER" id="PTHR37313:SF2">
    <property type="entry name" value="UPF0749 PROTEIN YLXX"/>
    <property type="match status" value="1"/>
</dbReference>
<organism evidence="3 4">
    <name type="scientific">Caryophanon tenue</name>
    <dbReference type="NCBI Taxonomy" id="33978"/>
    <lineage>
        <taxon>Bacteria</taxon>
        <taxon>Bacillati</taxon>
        <taxon>Bacillota</taxon>
        <taxon>Bacilli</taxon>
        <taxon>Bacillales</taxon>
        <taxon>Caryophanaceae</taxon>
        <taxon>Caryophanon</taxon>
    </lineage>
</organism>
<evidence type="ECO:0008006" key="5">
    <source>
        <dbReference type="Google" id="ProtNLM"/>
    </source>
</evidence>
<reference evidence="3 4" key="1">
    <citation type="submission" date="2016-07" db="EMBL/GenBank/DDBJ databases">
        <title>Caryophanon tenue genome sequencing.</title>
        <authorList>
            <person name="Verma A."/>
            <person name="Pal Y."/>
            <person name="Krishnamurthi S."/>
        </authorList>
    </citation>
    <scope>NUCLEOTIDE SEQUENCE [LARGE SCALE GENOMIC DNA]</scope>
    <source>
        <strain evidence="3 4">DSM 14152</strain>
    </source>
</reference>
<protein>
    <recommendedName>
        <fullName evidence="5">NgoFVII family restriction endonuclease</fullName>
    </recommendedName>
</protein>
<dbReference type="EMBL" id="MASJ01000003">
    <property type="protein sequence ID" value="OCS87591.1"/>
    <property type="molecule type" value="Genomic_DNA"/>
</dbReference>
<dbReference type="Proteomes" id="UP000093199">
    <property type="component" value="Unassembled WGS sequence"/>
</dbReference>
<dbReference type="Pfam" id="PF05949">
    <property type="entry name" value="DUF881"/>
    <property type="match status" value="1"/>
</dbReference>
<gene>
    <name evidence="3" type="ORF">A6M13_09805</name>
</gene>
<comment type="similarity">
    <text evidence="1">Belongs to the UPF0749 family.</text>
</comment>
<evidence type="ECO:0000313" key="4">
    <source>
        <dbReference type="Proteomes" id="UP000093199"/>
    </source>
</evidence>
<name>A0A1C0YKC0_9BACL</name>
<dbReference type="Gene3D" id="3.30.70.1880">
    <property type="entry name" value="Protein of unknown function DUF881"/>
    <property type="match status" value="1"/>
</dbReference>
<dbReference type="OrthoDB" id="2439649at2"/>
<feature type="chain" id="PRO_5038381264" description="NgoFVII family restriction endonuclease" evidence="2">
    <location>
        <begin position="21"/>
        <end position="226"/>
    </location>
</feature>